<protein>
    <submittedName>
        <fullName evidence="1">Glc operon protein GlcG</fullName>
    </submittedName>
</protein>
<dbReference type="EMBL" id="FNCS01000004">
    <property type="protein sequence ID" value="SDG58224.1"/>
    <property type="molecule type" value="Genomic_DNA"/>
</dbReference>
<organism evidence="1 2">
    <name type="scientific">Pelagibacterium luteolum</name>
    <dbReference type="NCBI Taxonomy" id="440168"/>
    <lineage>
        <taxon>Bacteria</taxon>
        <taxon>Pseudomonadati</taxon>
        <taxon>Pseudomonadota</taxon>
        <taxon>Alphaproteobacteria</taxon>
        <taxon>Hyphomicrobiales</taxon>
        <taxon>Devosiaceae</taxon>
        <taxon>Pelagibacterium</taxon>
    </lineage>
</organism>
<evidence type="ECO:0000313" key="1">
    <source>
        <dbReference type="EMBL" id="SDG58224.1"/>
    </source>
</evidence>
<name>A0A1G7VEQ8_9HYPH</name>
<dbReference type="PANTHER" id="PTHR34309:SF1">
    <property type="entry name" value="PROTEIN GLCG"/>
    <property type="match status" value="1"/>
</dbReference>
<dbReference type="InterPro" id="IPR052517">
    <property type="entry name" value="GlcG_carb_metab_protein"/>
</dbReference>
<dbReference type="InterPro" id="IPR038084">
    <property type="entry name" value="PduO/GlcC-like_sf"/>
</dbReference>
<accession>A0A1G7VEQ8</accession>
<dbReference type="AlphaFoldDB" id="A0A1G7VEQ8"/>
<dbReference type="PANTHER" id="PTHR34309">
    <property type="entry name" value="SLR1406 PROTEIN"/>
    <property type="match status" value="1"/>
</dbReference>
<dbReference type="OrthoDB" id="9815788at2"/>
<dbReference type="RefSeq" id="WP_090595149.1">
    <property type="nucleotide sequence ID" value="NZ_FNCS01000004.1"/>
</dbReference>
<dbReference type="Pfam" id="PF03928">
    <property type="entry name" value="HbpS-like"/>
    <property type="match status" value="1"/>
</dbReference>
<dbReference type="STRING" id="440168.SAMN04487974_10492"/>
<reference evidence="1 2" key="1">
    <citation type="submission" date="2016-10" db="EMBL/GenBank/DDBJ databases">
        <authorList>
            <person name="de Groot N.N."/>
        </authorList>
    </citation>
    <scope>NUCLEOTIDE SEQUENCE [LARGE SCALE GENOMIC DNA]</scope>
    <source>
        <strain evidence="1 2">CGMCC 1.10267</strain>
    </source>
</reference>
<dbReference type="Proteomes" id="UP000199495">
    <property type="component" value="Unassembled WGS sequence"/>
</dbReference>
<keyword evidence="2" id="KW-1185">Reference proteome</keyword>
<sequence length="132" mass="13874">MDRLTLALARDIAEAVIVRARENHFALAVAIVDPGGWPRLQLLMDGAFPAAGDAALAKARTAALYRRPTSTFSERVKQGMPLAHLPHVVPLGGGVPLLRQGSIYAALGVSGAFEDSETALAEDVAAAFSDVR</sequence>
<dbReference type="Gene3D" id="3.30.450.150">
    <property type="entry name" value="Haem-degrading domain"/>
    <property type="match status" value="1"/>
</dbReference>
<dbReference type="SUPFAM" id="SSF143744">
    <property type="entry name" value="GlcG-like"/>
    <property type="match status" value="1"/>
</dbReference>
<evidence type="ECO:0000313" key="2">
    <source>
        <dbReference type="Proteomes" id="UP000199495"/>
    </source>
</evidence>
<dbReference type="InterPro" id="IPR005624">
    <property type="entry name" value="PduO/GlcC-like"/>
</dbReference>
<proteinExistence type="predicted"/>
<gene>
    <name evidence="1" type="ORF">SAMN04487974_10492</name>
</gene>